<reference evidence="2" key="1">
    <citation type="submission" date="2023-10" db="EMBL/GenBank/DDBJ databases">
        <authorList>
            <person name="Chen Y."/>
            <person name="Shah S."/>
            <person name="Dougan E. K."/>
            <person name="Thang M."/>
            <person name="Chan C."/>
        </authorList>
    </citation>
    <scope>NUCLEOTIDE SEQUENCE [LARGE SCALE GENOMIC DNA]</scope>
</reference>
<protein>
    <recommendedName>
        <fullName evidence="4">NAD(+)--protein-arginine ADP-ribosyltransferase</fullName>
    </recommendedName>
</protein>
<evidence type="ECO:0000313" key="3">
    <source>
        <dbReference type="Proteomes" id="UP001189429"/>
    </source>
</evidence>
<sequence>MLEGIYDAIASNPDNKFVKLLQQQGGLPGVVLLRRQIPLDAQKYIRDEGNRCNGMGGRKSPIEILEEVPEMEASYDDFKKDNPMEAEDKDEEPLAGPPERDEPPSKKPKRDQKGYESAYYNHIQKFFPNRFTFQQDFFKFKACRSHLETAGLYDWLVGYFNDNVDITSPHCTVYNLANVWHLLLKEFVIVRGKSATFDERHTEMLKGMLKLTLPTDDVSPVLLPNDKAQLAKLSLLRTLVDIKSLGKLHTEVVTSMPKAKAKGKAKPKAKTKVQVKISYVKEGSEEATCNLVDDMTNVILGSPDGLKCLDTIEKGEVDDTITKVHNMIDLCCKYVVKEPAQAVAHQDGAKVSKFKKWKVLRVYVFKYLGGQAPPQEDSDDEEDKQLVVIAAENGGSAPPTGSGTQWDLLAKETCKHMQGAQDRLLQTCSDDKKMYKIGDKIKLWFEENPPTHRAMEIKTAHVAYIKLARLVRKSCGSSFDEFLTSSKAPSDEIDQAKWVMGWVVDLITNAIGVEIWNAAIDLYYILSHVQGERQATVPIKDIIGDAHPKVIKFAEIFGTRNVLQAFVGARFIYTRFVISDLSDLFKDCKAPNPTLVSLHEFVTKHGTDIAWAEPLHATADNLKSNFWGKAIDILPHLTRFCVRARSEAEWRVIEGTENTRLKDMNVKELREKMMEYATDDEAKKQEISVMTKEQITPLLLEWTVQSWKAAFETRWSEWDSYVTALFNSCEADGMNKLEAAKHLALVKSDDSQTGSEGSQVRETAQELVGETGQGALDLRLRNIAGTTYFPIFQGLAAGGGHRKFQTLAISNILFSKIMLEWMPGAGGEISDVNADKIYVLHGNAHKKSAKLMILAGECSDICIHYVGRAISRASNRRASNICTGKQGSVPAGVFKIKSQEFFVFTSCPDGLEAVSSALCIPAWCVKKAASDSTPATMEYGSTSFTVTINPSEVAMLGEPFRITLDIKHLKMKQGLKPETMVELVRPRGEWEPAKKTTKDVKVKVVS</sequence>
<evidence type="ECO:0000256" key="1">
    <source>
        <dbReference type="SAM" id="MobiDB-lite"/>
    </source>
</evidence>
<organism evidence="2 3">
    <name type="scientific">Prorocentrum cordatum</name>
    <dbReference type="NCBI Taxonomy" id="2364126"/>
    <lineage>
        <taxon>Eukaryota</taxon>
        <taxon>Sar</taxon>
        <taxon>Alveolata</taxon>
        <taxon>Dinophyceae</taxon>
        <taxon>Prorocentrales</taxon>
        <taxon>Prorocentraceae</taxon>
        <taxon>Prorocentrum</taxon>
    </lineage>
</organism>
<evidence type="ECO:0008006" key="4">
    <source>
        <dbReference type="Google" id="ProtNLM"/>
    </source>
</evidence>
<gene>
    <name evidence="2" type="ORF">PCOR1329_LOCUS22055</name>
</gene>
<proteinExistence type="predicted"/>
<comment type="caution">
    <text evidence="2">The sequence shown here is derived from an EMBL/GenBank/DDBJ whole genome shotgun (WGS) entry which is preliminary data.</text>
</comment>
<accession>A0ABN9RMD2</accession>
<evidence type="ECO:0000313" key="2">
    <source>
        <dbReference type="EMBL" id="CAK0820310.1"/>
    </source>
</evidence>
<keyword evidence="3" id="KW-1185">Reference proteome</keyword>
<dbReference type="Proteomes" id="UP001189429">
    <property type="component" value="Unassembled WGS sequence"/>
</dbReference>
<name>A0ABN9RMD2_9DINO</name>
<feature type="region of interest" description="Disordered" evidence="1">
    <location>
        <begin position="80"/>
        <end position="114"/>
    </location>
</feature>
<feature type="compositionally biased region" description="Acidic residues" evidence="1">
    <location>
        <begin position="84"/>
        <end position="93"/>
    </location>
</feature>
<dbReference type="EMBL" id="CAUYUJ010007324">
    <property type="protein sequence ID" value="CAK0820310.1"/>
    <property type="molecule type" value="Genomic_DNA"/>
</dbReference>